<evidence type="ECO:0000256" key="9">
    <source>
        <dbReference type="SAM" id="MobiDB-lite"/>
    </source>
</evidence>
<dbReference type="Pfam" id="PF01166">
    <property type="entry name" value="TSC22"/>
    <property type="match status" value="1"/>
</dbReference>
<sequence>MAHVWSKSSRRNQPNVCAEEQPNLSLGSSGLQAQQQLPSLPSAKQQQQQQLSANAFPDANVSNDNFQNASLDRGVMQAALQPHIAQQPQQMPQQQLPQQYQQYHAPLYHDNAEKLSKAYSLPPSMSAAAKESLRKELAQSRLEQQQQQHAARKFQPVARAFNVVITSSGTAGTTNPSSTTHVSGQANTSNIYTDIALGKSIQNLMKPTPILATAVSNRLVGGSLTRSIGALGSCQELPEGTPAQEATGYCRAASSLLGNFTGSNSVSACTATHPHRCVQDLIKEELGGNRLSKAGSMINMSTDSDLFTAGGSQSHPASGRSSPAFMQGTTPVGSPPRYLNTLGPSYSGGGSARVSRAPSPSVLHASAGGEHASASGTSAVAIDNKIEQAMDLVKSHLMFAVREEVEVLKERISELMDRINQLEYENNILKANASQETWAQLTTGGSNVTAAPAVTANSDTAGHDGPTPMPVSTKVPTSSQTLQPVLFLSLAFQTSR</sequence>
<proteinExistence type="inferred from homology"/>
<dbReference type="FunFam" id="1.20.5.490:FF:000002">
    <property type="entry name" value="TSC22 domain family, member 1"/>
    <property type="match status" value="1"/>
</dbReference>
<dbReference type="GO" id="GO:0005634">
    <property type="term" value="C:nucleus"/>
    <property type="evidence" value="ECO:0007669"/>
    <property type="project" value="UniProtKB-SubCell"/>
</dbReference>
<feature type="compositionally biased region" description="Low complexity" evidence="9">
    <location>
        <begin position="365"/>
        <end position="376"/>
    </location>
</feature>
<dbReference type="GO" id="GO:0006357">
    <property type="term" value="P:regulation of transcription by RNA polymerase II"/>
    <property type="evidence" value="ECO:0007669"/>
    <property type="project" value="InterPro"/>
</dbReference>
<evidence type="ECO:0000256" key="2">
    <source>
        <dbReference type="ARBA" id="ARBA00004496"/>
    </source>
</evidence>
<reference evidence="10" key="1">
    <citation type="submission" date="2020-05" db="UniProtKB">
        <authorList>
            <consortium name="EnsemblMetazoa"/>
        </authorList>
    </citation>
    <scope>IDENTIFICATION</scope>
    <source>
        <strain evidence="10">FUMOZ</strain>
    </source>
</reference>
<keyword evidence="6" id="KW-0804">Transcription</keyword>
<keyword evidence="4" id="KW-0963">Cytoplasm</keyword>
<comment type="subcellular location">
    <subcellularLocation>
        <location evidence="2">Cytoplasm</location>
    </subcellularLocation>
    <subcellularLocation>
        <location evidence="1">Nucleus</location>
    </subcellularLocation>
</comment>
<evidence type="ECO:0000256" key="7">
    <source>
        <dbReference type="ARBA" id="ARBA00023242"/>
    </source>
</evidence>
<dbReference type="PANTHER" id="PTHR46745">
    <property type="entry name" value="TSC22 DOMAIN FAMILY PROTEIN 1"/>
    <property type="match status" value="1"/>
</dbReference>
<dbReference type="VEuPathDB" id="VectorBase:AFUN020865"/>
<feature type="region of interest" description="Disordered" evidence="9">
    <location>
        <begin position="345"/>
        <end position="376"/>
    </location>
</feature>
<evidence type="ECO:0000256" key="3">
    <source>
        <dbReference type="ARBA" id="ARBA00007908"/>
    </source>
</evidence>
<evidence type="ECO:0000256" key="8">
    <source>
        <dbReference type="SAM" id="Coils"/>
    </source>
</evidence>
<feature type="region of interest" description="Disordered" evidence="9">
    <location>
        <begin position="308"/>
        <end position="329"/>
    </location>
</feature>
<feature type="coiled-coil region" evidence="8">
    <location>
        <begin position="398"/>
        <end position="432"/>
    </location>
</feature>
<dbReference type="PROSITE" id="PS01289">
    <property type="entry name" value="TSC22"/>
    <property type="match status" value="1"/>
</dbReference>
<feature type="compositionally biased region" description="Polar residues" evidence="9">
    <location>
        <begin position="308"/>
        <end position="321"/>
    </location>
</feature>
<dbReference type="PANTHER" id="PTHR46745:SF1">
    <property type="entry name" value="TSC22 DOMAIN FAMILY PROTEIN 1"/>
    <property type="match status" value="1"/>
</dbReference>
<dbReference type="VEuPathDB" id="VectorBase:AFUN2_005152"/>
<dbReference type="SUPFAM" id="SSF58026">
    <property type="entry name" value="Delta-sleep-inducing peptide immunoreactive peptide"/>
    <property type="match status" value="1"/>
</dbReference>
<dbReference type="EnsemblMetazoa" id="AFUN020865-RA">
    <property type="protein sequence ID" value="AFUN020865-PA"/>
    <property type="gene ID" value="AFUN020865"/>
</dbReference>
<keyword evidence="8" id="KW-0175">Coiled coil</keyword>
<name>A0A4Y0BMA2_ANOFN</name>
<organism evidence="10">
    <name type="scientific">Anopheles funestus</name>
    <name type="common">African malaria mosquito</name>
    <dbReference type="NCBI Taxonomy" id="62324"/>
    <lineage>
        <taxon>Eukaryota</taxon>
        <taxon>Metazoa</taxon>
        <taxon>Ecdysozoa</taxon>
        <taxon>Arthropoda</taxon>
        <taxon>Hexapoda</taxon>
        <taxon>Insecta</taxon>
        <taxon>Pterygota</taxon>
        <taxon>Neoptera</taxon>
        <taxon>Endopterygota</taxon>
        <taxon>Diptera</taxon>
        <taxon>Nematocera</taxon>
        <taxon>Culicoidea</taxon>
        <taxon>Culicidae</taxon>
        <taxon>Anophelinae</taxon>
        <taxon>Anopheles</taxon>
    </lineage>
</organism>
<accession>A0A4Y0BMA2</accession>
<evidence type="ECO:0000256" key="4">
    <source>
        <dbReference type="ARBA" id="ARBA00022490"/>
    </source>
</evidence>
<evidence type="ECO:0000256" key="5">
    <source>
        <dbReference type="ARBA" id="ARBA00023015"/>
    </source>
</evidence>
<dbReference type="GO" id="GO:0005829">
    <property type="term" value="C:cytosol"/>
    <property type="evidence" value="ECO:0007669"/>
    <property type="project" value="TreeGrafter"/>
</dbReference>
<dbReference type="AlphaFoldDB" id="A0A4Y0BMA2"/>
<dbReference type="InterPro" id="IPR047862">
    <property type="entry name" value="TSC22/BUN_CS"/>
</dbReference>
<keyword evidence="7" id="KW-0539">Nucleus</keyword>
<evidence type="ECO:0000256" key="1">
    <source>
        <dbReference type="ARBA" id="ARBA00004123"/>
    </source>
</evidence>
<feature type="region of interest" description="Disordered" evidence="9">
    <location>
        <begin position="1"/>
        <end position="52"/>
    </location>
</feature>
<dbReference type="CDD" id="cd21936">
    <property type="entry name" value="ZIP_TSC22D"/>
    <property type="match status" value="1"/>
</dbReference>
<dbReference type="GO" id="GO:0043066">
    <property type="term" value="P:negative regulation of apoptotic process"/>
    <property type="evidence" value="ECO:0007669"/>
    <property type="project" value="TreeGrafter"/>
</dbReference>
<dbReference type="STRING" id="62324.A0A4Y0BMA2"/>
<feature type="compositionally biased region" description="Low complexity" evidence="9">
    <location>
        <begin position="24"/>
        <end position="52"/>
    </location>
</feature>
<comment type="similarity">
    <text evidence="3">Belongs to the TSC-22/Dip/Bun family.</text>
</comment>
<evidence type="ECO:0000313" key="10">
    <source>
        <dbReference type="EnsemblMetazoa" id="AFUN020865-PA"/>
    </source>
</evidence>
<evidence type="ECO:0000256" key="6">
    <source>
        <dbReference type="ARBA" id="ARBA00023163"/>
    </source>
</evidence>
<keyword evidence="5" id="KW-0805">Transcription regulation</keyword>
<feature type="region of interest" description="Disordered" evidence="9">
    <location>
        <begin position="456"/>
        <end position="476"/>
    </location>
</feature>
<protein>
    <submittedName>
        <fullName evidence="10">Uncharacterized protein</fullName>
    </submittedName>
</protein>
<dbReference type="GO" id="GO:0008284">
    <property type="term" value="P:positive regulation of cell population proliferation"/>
    <property type="evidence" value="ECO:0007669"/>
    <property type="project" value="TreeGrafter"/>
</dbReference>
<dbReference type="InterPro" id="IPR000580">
    <property type="entry name" value="TSC22/Bun"/>
</dbReference>
<dbReference type="Gene3D" id="1.20.5.490">
    <property type="entry name" value="Single helix bin"/>
    <property type="match status" value="1"/>
</dbReference>